<feature type="compositionally biased region" description="Basic and acidic residues" evidence="1">
    <location>
        <begin position="233"/>
        <end position="243"/>
    </location>
</feature>
<feature type="compositionally biased region" description="Polar residues" evidence="1">
    <location>
        <begin position="786"/>
        <end position="798"/>
    </location>
</feature>
<accession>A0AA40F5W5</accession>
<evidence type="ECO:0000256" key="1">
    <source>
        <dbReference type="SAM" id="MobiDB-lite"/>
    </source>
</evidence>
<dbReference type="Proteomes" id="UP001172155">
    <property type="component" value="Unassembled WGS sequence"/>
</dbReference>
<dbReference type="PANTHER" id="PTHR42031:SF1">
    <property type="entry name" value="KEY LIME PATHOGENICITY PROTEIN"/>
    <property type="match status" value="1"/>
</dbReference>
<feature type="compositionally biased region" description="Pro residues" evidence="1">
    <location>
        <begin position="55"/>
        <end position="64"/>
    </location>
</feature>
<protein>
    <recommendedName>
        <fullName evidence="2">C2H2-type domain-containing protein</fullName>
    </recommendedName>
</protein>
<feature type="domain" description="C2H2-type" evidence="2">
    <location>
        <begin position="819"/>
        <end position="845"/>
    </location>
</feature>
<feature type="compositionally biased region" description="Polar residues" evidence="1">
    <location>
        <begin position="1195"/>
        <end position="1204"/>
    </location>
</feature>
<feature type="compositionally biased region" description="Pro residues" evidence="1">
    <location>
        <begin position="28"/>
        <end position="40"/>
    </location>
</feature>
<dbReference type="Pfam" id="PF25438">
    <property type="entry name" value="DUF7896"/>
    <property type="match status" value="1"/>
</dbReference>
<feature type="compositionally biased region" description="Acidic residues" evidence="1">
    <location>
        <begin position="929"/>
        <end position="940"/>
    </location>
</feature>
<feature type="region of interest" description="Disordered" evidence="1">
    <location>
        <begin position="1"/>
        <end position="68"/>
    </location>
</feature>
<evidence type="ECO:0000313" key="3">
    <source>
        <dbReference type="EMBL" id="KAK0751719.1"/>
    </source>
</evidence>
<feature type="compositionally biased region" description="Pro residues" evidence="1">
    <location>
        <begin position="965"/>
        <end position="982"/>
    </location>
</feature>
<organism evidence="3 4">
    <name type="scientific">Schizothecium vesticola</name>
    <dbReference type="NCBI Taxonomy" id="314040"/>
    <lineage>
        <taxon>Eukaryota</taxon>
        <taxon>Fungi</taxon>
        <taxon>Dikarya</taxon>
        <taxon>Ascomycota</taxon>
        <taxon>Pezizomycotina</taxon>
        <taxon>Sordariomycetes</taxon>
        <taxon>Sordariomycetidae</taxon>
        <taxon>Sordariales</taxon>
        <taxon>Schizotheciaceae</taxon>
        <taxon>Schizothecium</taxon>
    </lineage>
</organism>
<name>A0AA40F5W5_9PEZI</name>
<dbReference type="InterPro" id="IPR036236">
    <property type="entry name" value="Znf_C2H2_sf"/>
</dbReference>
<feature type="domain" description="C2H2-type" evidence="2">
    <location>
        <begin position="1056"/>
        <end position="1083"/>
    </location>
</feature>
<feature type="compositionally biased region" description="Basic and acidic residues" evidence="1">
    <location>
        <begin position="1205"/>
        <end position="1221"/>
    </location>
</feature>
<proteinExistence type="predicted"/>
<comment type="caution">
    <text evidence="3">The sequence shown here is derived from an EMBL/GenBank/DDBJ whole genome shotgun (WGS) entry which is preliminary data.</text>
</comment>
<feature type="compositionally biased region" description="Low complexity" evidence="1">
    <location>
        <begin position="41"/>
        <end position="54"/>
    </location>
</feature>
<reference evidence="3" key="1">
    <citation type="submission" date="2023-06" db="EMBL/GenBank/DDBJ databases">
        <title>Genome-scale phylogeny and comparative genomics of the fungal order Sordariales.</title>
        <authorList>
            <consortium name="Lawrence Berkeley National Laboratory"/>
            <person name="Hensen N."/>
            <person name="Bonometti L."/>
            <person name="Westerberg I."/>
            <person name="Brannstrom I.O."/>
            <person name="Guillou S."/>
            <person name="Cros-Aarteil S."/>
            <person name="Calhoun S."/>
            <person name="Haridas S."/>
            <person name="Kuo A."/>
            <person name="Mondo S."/>
            <person name="Pangilinan J."/>
            <person name="Riley R."/>
            <person name="LaButti K."/>
            <person name="Andreopoulos B."/>
            <person name="Lipzen A."/>
            <person name="Chen C."/>
            <person name="Yanf M."/>
            <person name="Daum C."/>
            <person name="Ng V."/>
            <person name="Clum A."/>
            <person name="Steindorff A."/>
            <person name="Ohm R."/>
            <person name="Martin F."/>
            <person name="Silar P."/>
            <person name="Natvig D."/>
            <person name="Lalanne C."/>
            <person name="Gautier V."/>
            <person name="Ament-velasquez S.L."/>
            <person name="Kruys A."/>
            <person name="Hutchinson M.I."/>
            <person name="Powell A.J."/>
            <person name="Barry K."/>
            <person name="Miller A.N."/>
            <person name="Grigoriev I.V."/>
            <person name="Debuchy R."/>
            <person name="Gladieux P."/>
            <person name="Thoren M.H."/>
            <person name="Johannesson H."/>
        </authorList>
    </citation>
    <scope>NUCLEOTIDE SEQUENCE</scope>
    <source>
        <strain evidence="3">SMH3187-1</strain>
    </source>
</reference>
<feature type="domain" description="C2H2-type" evidence="2">
    <location>
        <begin position="1029"/>
        <end position="1050"/>
    </location>
</feature>
<feature type="region of interest" description="Disordered" evidence="1">
    <location>
        <begin position="1177"/>
        <end position="1223"/>
    </location>
</feature>
<evidence type="ECO:0000313" key="4">
    <source>
        <dbReference type="Proteomes" id="UP001172155"/>
    </source>
</evidence>
<feature type="domain" description="C2H2-type" evidence="2">
    <location>
        <begin position="1144"/>
        <end position="1164"/>
    </location>
</feature>
<feature type="compositionally biased region" description="Basic and acidic residues" evidence="1">
    <location>
        <begin position="729"/>
        <end position="738"/>
    </location>
</feature>
<dbReference type="InterPro" id="IPR057218">
    <property type="entry name" value="DUF7896"/>
</dbReference>
<gene>
    <name evidence="3" type="ORF">B0T18DRAFT_318453</name>
</gene>
<feature type="domain" description="C2H2-type" evidence="2">
    <location>
        <begin position="1088"/>
        <end position="1118"/>
    </location>
</feature>
<dbReference type="EMBL" id="JAUKUD010000002">
    <property type="protein sequence ID" value="KAK0751719.1"/>
    <property type="molecule type" value="Genomic_DNA"/>
</dbReference>
<dbReference type="SMART" id="SM00355">
    <property type="entry name" value="ZnF_C2H2"/>
    <property type="match status" value="6"/>
</dbReference>
<dbReference type="Gene3D" id="3.30.160.60">
    <property type="entry name" value="Classic Zinc Finger"/>
    <property type="match status" value="1"/>
</dbReference>
<keyword evidence="4" id="KW-1185">Reference proteome</keyword>
<feature type="region of interest" description="Disordered" evidence="1">
    <location>
        <begin position="233"/>
        <end position="337"/>
    </location>
</feature>
<feature type="region of interest" description="Disordered" evidence="1">
    <location>
        <begin position="927"/>
        <end position="992"/>
    </location>
</feature>
<feature type="region of interest" description="Disordered" evidence="1">
    <location>
        <begin position="720"/>
        <end position="739"/>
    </location>
</feature>
<feature type="region of interest" description="Disordered" evidence="1">
    <location>
        <begin position="775"/>
        <end position="811"/>
    </location>
</feature>
<feature type="compositionally biased region" description="Polar residues" evidence="1">
    <location>
        <begin position="259"/>
        <end position="284"/>
    </location>
</feature>
<dbReference type="PANTHER" id="PTHR42031">
    <property type="entry name" value="KEY LIME PATHOGENICITY PROTEIN"/>
    <property type="match status" value="1"/>
</dbReference>
<feature type="domain" description="C2H2-type" evidence="2">
    <location>
        <begin position="872"/>
        <end position="897"/>
    </location>
</feature>
<feature type="compositionally biased region" description="Polar residues" evidence="1">
    <location>
        <begin position="1261"/>
        <end position="1271"/>
    </location>
</feature>
<feature type="compositionally biased region" description="Pro residues" evidence="1">
    <location>
        <begin position="11"/>
        <end position="20"/>
    </location>
</feature>
<sequence>MATEHGAALPLPLPLPPPPARPDRDPLTAPPPPPALPPSAGPGSDPSPGAVALPQLPPPPPPYDPALDPAIKHLLDQQADIQAKLAVLLPQKYGPNVKVELDMLRHKLRVLLAYADEHHLSDAISPLSDIEEARALQYQCECIETACLNRGVDLQDPRFLDAIRYHYYQDQAPEGYVAWIDKNMSYYDPVLRAARHSVPLTFRGHHSYKCWDERCLHYIFGYPLRDERDQHAKEHVSLHKRDSGLSISSMPPLPFPDQPTRNHSVDYSKQTSPVYLPRPNSNFQLAPLSTGGHPKDHRDSLRSYSFSSDYPGGPRGSIDSEVDPLLPPLKRSRVGQSRLESIEELRLNRDVGLCLRCRVLKKGCDSNDPCALCPDSTNSPDTDFWKSLGCHRGSLVSFADIMLTTSVSPRQTQTPMTSPLAVRRNMNEFLERTYLIPPDTARMVKGNLDFDDGFWWTEDLASFPPANPTLSAFSKDAMGRPPPVLGVLASSWNITSTIYNFWELLRLSGSLSENRESEARMYPVLYRAKLLLRETLFYDFQQPEPVIHADKHNSNAHVLLDDVDSYPRFRLLYSCMTQFLHSIEDHTMRPGLLDTRTWVSIFCSFCIFSVVRTLLVDRASQSRLLLPPQAGASAMHAVFKALVAVFAWSTPMLLDAADSELGHSDRELLGSVGAFLGRGSWSERGIPTTTDFLMLLGSGELGGTCFNGFLRQKSPLRSGSFTLPPISKPAEEARKPLPDMRPLVGPWPPVIPGQKGGETFVFQGESDRILTSPQAMEHGRRHTVGGSPTFSRQISRGLTSPIPASRIRPSYTRPPLRRVHCTKCHEYPEGFRGEHELRRHTDAKHAALVRRWVCTEPQDQPPNAPQPVISLAKCKACVTQKRYGAYYNAAAHLRRAHFNPHRGGKASGDWPPMTILKDWMREVRQSSDVVDDVSSGDDEPVDYKSMQEFSPPRRRSPIPEAPRLAPAPAPPPLLQHPAPPLLAPSTDRMASSSQHPVIIQSTPATYMAPALTPRPDEQAHIPQVSAIRNRCPHPECGRVFKDLAAHMLTHMEERPEKCPIETCEYHTKGFARKYDKNRHALTHYKGTMVCPFCPNAGTAYEKAFNRADVFKRHLTAVHNVEQTPPNSRKLILTTGGGRSGGLGARCSICQSQFATAQEFYEHLDDCVLNVIVPSTYPKTVGSGSGSTSARKDSGARTTPTTASTDKGKDLELESEQEKGERLQSYQQDVDMEYSNGEPHDHGEKFESVPRETEIRDIEYNGTHNQPQQGKMSSEEPEPEIRVATGPRMEPMDVEESSSAKESCRNEGKHRDSPPGRNPEVTLGSPVPPDGMDMD</sequence>
<dbReference type="InterPro" id="IPR013087">
    <property type="entry name" value="Znf_C2H2_type"/>
</dbReference>
<evidence type="ECO:0000259" key="2">
    <source>
        <dbReference type="SMART" id="SM00355"/>
    </source>
</evidence>
<feature type="region of interest" description="Disordered" evidence="1">
    <location>
        <begin position="1253"/>
        <end position="1334"/>
    </location>
</feature>
<dbReference type="SUPFAM" id="SSF57667">
    <property type="entry name" value="beta-beta-alpha zinc fingers"/>
    <property type="match status" value="1"/>
</dbReference>
<feature type="compositionally biased region" description="Basic and acidic residues" evidence="1">
    <location>
        <begin position="1297"/>
        <end position="1313"/>
    </location>
</feature>